<feature type="transmembrane region" description="Helical" evidence="10">
    <location>
        <begin position="20"/>
        <end position="42"/>
    </location>
</feature>
<comment type="caution">
    <text evidence="12">The sequence shown here is derived from an EMBL/GenBank/DDBJ whole genome shotgun (WGS) entry which is preliminary data.</text>
</comment>
<dbReference type="InterPro" id="IPR028055">
    <property type="entry name" value="YidC/Oxa/ALB_C"/>
</dbReference>
<keyword evidence="5" id="KW-0653">Protein transport</keyword>
<comment type="subcellular location">
    <subcellularLocation>
        <location evidence="1">Cell membrane</location>
        <topology evidence="1">Multi-pass membrane protein</topology>
    </subcellularLocation>
    <subcellularLocation>
        <location evidence="9">Membrane</location>
        <topology evidence="9">Multi-pass membrane protein</topology>
    </subcellularLocation>
</comment>
<keyword evidence="8" id="KW-0143">Chaperone</keyword>
<dbReference type="GO" id="GO:0051205">
    <property type="term" value="P:protein insertion into membrane"/>
    <property type="evidence" value="ECO:0007669"/>
    <property type="project" value="TreeGrafter"/>
</dbReference>
<evidence type="ECO:0000259" key="11">
    <source>
        <dbReference type="Pfam" id="PF02096"/>
    </source>
</evidence>
<evidence type="ECO:0000256" key="9">
    <source>
        <dbReference type="RuleBase" id="RU003945"/>
    </source>
</evidence>
<evidence type="ECO:0000256" key="4">
    <source>
        <dbReference type="ARBA" id="ARBA00022692"/>
    </source>
</evidence>
<evidence type="ECO:0000256" key="3">
    <source>
        <dbReference type="ARBA" id="ARBA00022475"/>
    </source>
</evidence>
<reference evidence="13" key="1">
    <citation type="submission" date="2017-09" db="EMBL/GenBank/DDBJ databases">
        <title>Depth-based differentiation of microbial function through sediment-hosted aquifers and enrichment of novel symbionts in the deep terrestrial subsurface.</title>
        <authorList>
            <person name="Probst A.J."/>
            <person name="Ladd B."/>
            <person name="Jarett J.K."/>
            <person name="Geller-Mcgrath D.E."/>
            <person name="Sieber C.M.K."/>
            <person name="Emerson J.B."/>
            <person name="Anantharaman K."/>
            <person name="Thomas B.C."/>
            <person name="Malmstrom R."/>
            <person name="Stieglmeier M."/>
            <person name="Klingl A."/>
            <person name="Woyke T."/>
            <person name="Ryan C.M."/>
            <person name="Banfield J.F."/>
        </authorList>
    </citation>
    <scope>NUCLEOTIDE SEQUENCE [LARGE SCALE GENOMIC DNA]</scope>
</reference>
<comment type="similarity">
    <text evidence="9">Belongs to the OXA1/ALB3/YidC family.</text>
</comment>
<keyword evidence="6 10" id="KW-1133">Transmembrane helix</keyword>
<feature type="transmembrane region" description="Helical" evidence="10">
    <location>
        <begin position="92"/>
        <end position="113"/>
    </location>
</feature>
<evidence type="ECO:0000256" key="6">
    <source>
        <dbReference type="ARBA" id="ARBA00022989"/>
    </source>
</evidence>
<name>A0A2M7V9S5_9BACT</name>
<dbReference type="CDD" id="cd20070">
    <property type="entry name" value="5TM_YidC_Alb3"/>
    <property type="match status" value="1"/>
</dbReference>
<dbReference type="PANTHER" id="PTHR12428">
    <property type="entry name" value="OXA1"/>
    <property type="match status" value="1"/>
</dbReference>
<dbReference type="InterPro" id="IPR001708">
    <property type="entry name" value="YidC/ALB3/OXA1/COX18"/>
</dbReference>
<keyword evidence="4 9" id="KW-0812">Transmembrane</keyword>
<keyword evidence="2" id="KW-0813">Transport</keyword>
<evidence type="ECO:0000313" key="13">
    <source>
        <dbReference type="Proteomes" id="UP000228568"/>
    </source>
</evidence>
<feature type="transmembrane region" description="Helical" evidence="10">
    <location>
        <begin position="195"/>
        <end position="218"/>
    </location>
</feature>
<dbReference type="AlphaFoldDB" id="A0A2M7V9S5"/>
<proteinExistence type="inferred from homology"/>
<keyword evidence="3" id="KW-1003">Cell membrane</keyword>
<evidence type="ECO:0000256" key="1">
    <source>
        <dbReference type="ARBA" id="ARBA00004651"/>
    </source>
</evidence>
<evidence type="ECO:0000313" key="12">
    <source>
        <dbReference type="EMBL" id="PIZ95598.1"/>
    </source>
</evidence>
<gene>
    <name evidence="12" type="ORF">COX81_00490</name>
</gene>
<dbReference type="Proteomes" id="UP000228568">
    <property type="component" value="Unassembled WGS sequence"/>
</dbReference>
<dbReference type="InterPro" id="IPR047196">
    <property type="entry name" value="YidC_ALB_C"/>
</dbReference>
<accession>A0A2M7V9S5</accession>
<feature type="domain" description="Membrane insertase YidC/Oxa/ALB C-terminal" evidence="11">
    <location>
        <begin position="28"/>
        <end position="230"/>
    </location>
</feature>
<dbReference type="GO" id="GO:0015031">
    <property type="term" value="P:protein transport"/>
    <property type="evidence" value="ECO:0007669"/>
    <property type="project" value="UniProtKB-KW"/>
</dbReference>
<evidence type="ECO:0000256" key="2">
    <source>
        <dbReference type="ARBA" id="ARBA00022448"/>
    </source>
</evidence>
<dbReference type="NCBIfam" id="TIGR03592">
    <property type="entry name" value="yidC_oxa1_cterm"/>
    <property type="match status" value="1"/>
</dbReference>
<dbReference type="Pfam" id="PF02096">
    <property type="entry name" value="60KD_IMP"/>
    <property type="match status" value="1"/>
</dbReference>
<evidence type="ECO:0000256" key="7">
    <source>
        <dbReference type="ARBA" id="ARBA00023136"/>
    </source>
</evidence>
<dbReference type="GO" id="GO:0005886">
    <property type="term" value="C:plasma membrane"/>
    <property type="evidence" value="ECO:0007669"/>
    <property type="project" value="UniProtKB-SubCell"/>
</dbReference>
<dbReference type="PANTHER" id="PTHR12428:SF65">
    <property type="entry name" value="CYTOCHROME C OXIDASE ASSEMBLY PROTEIN COX18, MITOCHONDRIAL"/>
    <property type="match status" value="1"/>
</dbReference>
<evidence type="ECO:0000256" key="5">
    <source>
        <dbReference type="ARBA" id="ARBA00022927"/>
    </source>
</evidence>
<organism evidence="12 13">
    <name type="scientific">Candidatus Magasanikbacteria bacterium CG_4_10_14_0_2_um_filter_37_12</name>
    <dbReference type="NCBI Taxonomy" id="1974637"/>
    <lineage>
        <taxon>Bacteria</taxon>
        <taxon>Candidatus Magasanikiibacteriota</taxon>
    </lineage>
</organism>
<dbReference type="GO" id="GO:0032977">
    <property type="term" value="F:membrane insertase activity"/>
    <property type="evidence" value="ECO:0007669"/>
    <property type="project" value="InterPro"/>
</dbReference>
<protein>
    <recommendedName>
        <fullName evidence="11">Membrane insertase YidC/Oxa/ALB C-terminal domain-containing protein</fullName>
    </recommendedName>
</protein>
<keyword evidence="7 10" id="KW-0472">Membrane</keyword>
<sequence>MQALFQTILYQPIFNVFVGLYNLIPDVGITIFILTVVIKMALFPMTNKSIKAQKDMQDLQPKMEKVKQDHKGDQQRIAQETMKLYKEHKVNPLGSCLPLLIQLPIFIALYYVLRDGLANQHFDLLYSFVTNPGEISPMTLGLFDLSHRSVILAVLAAGAQFWQSKRMMTKKPPKNAGAGAKDEKMSTMMSQQMTYFMPFITLVIGIQFPGGLTLYWFLSTLLMAIQQEIIFRKKGPDDGKGIIEGEVVK</sequence>
<dbReference type="EMBL" id="PFPK01000008">
    <property type="protein sequence ID" value="PIZ95598.1"/>
    <property type="molecule type" value="Genomic_DNA"/>
</dbReference>
<evidence type="ECO:0000256" key="8">
    <source>
        <dbReference type="ARBA" id="ARBA00023186"/>
    </source>
</evidence>
<evidence type="ECO:0000256" key="10">
    <source>
        <dbReference type="SAM" id="Phobius"/>
    </source>
</evidence>